<dbReference type="Pfam" id="PF02065">
    <property type="entry name" value="Melibiase"/>
    <property type="match status" value="1"/>
</dbReference>
<comment type="catalytic activity">
    <reaction evidence="1">
        <text>Hydrolysis of terminal, non-reducing alpha-D-galactose residues in alpha-D-galactosides, including galactose oligosaccharides, galactomannans and galactolipids.</text>
        <dbReference type="EC" id="3.2.1.22"/>
    </reaction>
</comment>
<dbReference type="InterPro" id="IPR050985">
    <property type="entry name" value="Alpha-glycosidase_related"/>
</dbReference>
<organism evidence="6 7">
    <name type="scientific">Congregibacter variabilis</name>
    <dbReference type="NCBI Taxonomy" id="3081200"/>
    <lineage>
        <taxon>Bacteria</taxon>
        <taxon>Pseudomonadati</taxon>
        <taxon>Pseudomonadota</taxon>
        <taxon>Gammaproteobacteria</taxon>
        <taxon>Cellvibrionales</taxon>
        <taxon>Halieaceae</taxon>
        <taxon>Congregibacter</taxon>
    </lineage>
</organism>
<dbReference type="PANTHER" id="PTHR43053">
    <property type="entry name" value="GLYCOSIDASE FAMILY 31"/>
    <property type="match status" value="1"/>
</dbReference>
<keyword evidence="4 6" id="KW-0326">Glycosidase</keyword>
<dbReference type="CDD" id="cd14791">
    <property type="entry name" value="GH36"/>
    <property type="match status" value="1"/>
</dbReference>
<evidence type="ECO:0000256" key="2">
    <source>
        <dbReference type="ARBA" id="ARBA00012755"/>
    </source>
</evidence>
<dbReference type="InterPro" id="IPR038417">
    <property type="entry name" value="Alpga-gal_N_sf"/>
</dbReference>
<dbReference type="Gene3D" id="2.70.98.60">
    <property type="entry name" value="alpha-galactosidase from lactobacil brevis"/>
    <property type="match status" value="1"/>
</dbReference>
<keyword evidence="7" id="KW-1185">Reference proteome</keyword>
<name>A0ABZ0I7U8_9GAMM</name>
<dbReference type="SUPFAM" id="SSF51445">
    <property type="entry name" value="(Trans)glycosidases"/>
    <property type="match status" value="1"/>
</dbReference>
<evidence type="ECO:0000313" key="7">
    <source>
        <dbReference type="Proteomes" id="UP001626537"/>
    </source>
</evidence>
<dbReference type="InterPro" id="IPR013785">
    <property type="entry name" value="Aldolase_TIM"/>
</dbReference>
<dbReference type="Pfam" id="PF16875">
    <property type="entry name" value="Glyco_hydro_36N"/>
    <property type="match status" value="1"/>
</dbReference>
<dbReference type="EMBL" id="CP136864">
    <property type="protein sequence ID" value="WOJ94545.1"/>
    <property type="molecule type" value="Genomic_DNA"/>
</dbReference>
<evidence type="ECO:0000259" key="5">
    <source>
        <dbReference type="Pfam" id="PF16875"/>
    </source>
</evidence>
<dbReference type="InterPro" id="IPR017853">
    <property type="entry name" value="GH"/>
</dbReference>
<feature type="domain" description="Glycosyl hydrolase family 36 N-terminal" evidence="5">
    <location>
        <begin position="90"/>
        <end position="246"/>
    </location>
</feature>
<dbReference type="RefSeq" id="WP_407349181.1">
    <property type="nucleotide sequence ID" value="NZ_CP136864.1"/>
</dbReference>
<reference evidence="6 7" key="1">
    <citation type="submission" date="2023-10" db="EMBL/GenBank/DDBJ databases">
        <title>Two novel species belonging to the OM43/NOR5 clade.</title>
        <authorList>
            <person name="Park M."/>
        </authorList>
    </citation>
    <scope>NUCLEOTIDE SEQUENCE [LARGE SCALE GENOMIC DNA]</scope>
    <source>
        <strain evidence="6 7">IMCC43200</strain>
    </source>
</reference>
<dbReference type="PRINTS" id="PR00743">
    <property type="entry name" value="GLHYDRLASE36"/>
</dbReference>
<dbReference type="InterPro" id="IPR031704">
    <property type="entry name" value="Glyco_hydro_36_N"/>
</dbReference>
<evidence type="ECO:0000256" key="1">
    <source>
        <dbReference type="ARBA" id="ARBA00001255"/>
    </source>
</evidence>
<dbReference type="InterPro" id="IPR002252">
    <property type="entry name" value="Glyco_hydro_36"/>
</dbReference>
<dbReference type="GO" id="GO:0004557">
    <property type="term" value="F:alpha-galactosidase activity"/>
    <property type="evidence" value="ECO:0007669"/>
    <property type="project" value="UniProtKB-EC"/>
</dbReference>
<sequence>MKLHRLDAGPSTMVVDCRNHRFQICYLGSLLPPGLDLTEIPLLTSACTPHGELDGELFQDGFPTQYGQSQTQAALLARRNNRALLIELKVTRCHSDAGILELHLEDTQARVSVELSFEGLANGVFSSRCTVTNNATDTPLQIDWLASIHLPLPSTHNEVERYGGFWANELLCERVPLTGFSLDISSRRGRSSHQSFPSLISGEKGFSQQRKQALLVTLEWSGNHRLRIERAPAGGHCLQAGVELQAGELCVPPGEQCSGPAALFALSDQGINGLRSQFQNYWYARKNLKPTMQRPIHFNSWEANYFVHDAVSSCLLMDEAKALGAERFVLDDGWMEGRVGIGVGLGDWTPCRSRYPDGLKPLAAHARKLGMSFGLWVEPEMATLDSQVTQEHKDWLVNIPGRALVSGRRQYLLNICLPEVRNHILSCLERLIKDCEPDYLKWDMNRDHAQVGFGSAATPVAMTQAWYELLQELNTRHPGITIESCAAGGARTDAGALARSQRLWPSDSMDPLQRFDVMKHASTVLPPTLLGSHVGASPSSTSGASLPLSTRCVVALLGHMGLELSPRELTKEERSTVQRWTRFFKAERDSLAGAEFHYLDTQEPGIESLLLWDADKTRGLLFILRQSYPITAQPPILKLPACLSGRYFDVELLNPEDADFVQQDIDWHRGGAWSAAGDTLHLAGLRAPFLRYGHCALIQLRPRPNLA</sequence>
<evidence type="ECO:0000313" key="6">
    <source>
        <dbReference type="EMBL" id="WOJ94545.1"/>
    </source>
</evidence>
<gene>
    <name evidence="6" type="ORF">R0135_05115</name>
</gene>
<evidence type="ECO:0000256" key="4">
    <source>
        <dbReference type="ARBA" id="ARBA00023295"/>
    </source>
</evidence>
<dbReference type="Gene3D" id="3.20.20.70">
    <property type="entry name" value="Aldolase class I"/>
    <property type="match status" value="1"/>
</dbReference>
<accession>A0ABZ0I7U8</accession>
<keyword evidence="3 6" id="KW-0378">Hydrolase</keyword>
<dbReference type="Proteomes" id="UP001626537">
    <property type="component" value="Chromosome"/>
</dbReference>
<dbReference type="EC" id="3.2.1.22" evidence="2"/>
<dbReference type="PANTHER" id="PTHR43053:SF3">
    <property type="entry name" value="ALPHA-GALACTOSIDASE C-RELATED"/>
    <property type="match status" value="1"/>
</dbReference>
<proteinExistence type="predicted"/>
<evidence type="ECO:0000256" key="3">
    <source>
        <dbReference type="ARBA" id="ARBA00022801"/>
    </source>
</evidence>
<protein>
    <recommendedName>
        <fullName evidence="2">alpha-galactosidase</fullName>
        <ecNumber evidence="2">3.2.1.22</ecNumber>
    </recommendedName>
</protein>